<evidence type="ECO:0000256" key="2">
    <source>
        <dbReference type="ARBA" id="ARBA00022730"/>
    </source>
</evidence>
<proteinExistence type="inferred from homology"/>
<accession>Q4UBR8</accession>
<dbReference type="InterPro" id="IPR000597">
    <property type="entry name" value="Ribosomal_uL3"/>
</dbReference>
<dbReference type="Gene3D" id="2.40.30.10">
    <property type="entry name" value="Translation factors"/>
    <property type="match status" value="1"/>
</dbReference>
<dbReference type="InParanoid" id="Q4UBR8"/>
<gene>
    <name evidence="8" type="ORF">TA04980</name>
</gene>
<dbReference type="GO" id="GO:0005840">
    <property type="term" value="C:ribosome"/>
    <property type="evidence" value="ECO:0007669"/>
    <property type="project" value="UniProtKB-KW"/>
</dbReference>
<evidence type="ECO:0000313" key="8">
    <source>
        <dbReference type="EMBL" id="CAI75733.1"/>
    </source>
</evidence>
<keyword evidence="3" id="KW-0694">RNA-binding</keyword>
<evidence type="ECO:0000256" key="1">
    <source>
        <dbReference type="ARBA" id="ARBA00006540"/>
    </source>
</evidence>
<dbReference type="SUPFAM" id="SSF50447">
    <property type="entry name" value="Translation proteins"/>
    <property type="match status" value="1"/>
</dbReference>
<evidence type="ECO:0000256" key="7">
    <source>
        <dbReference type="SAM" id="MobiDB-lite"/>
    </source>
</evidence>
<dbReference type="NCBIfam" id="TIGR03625">
    <property type="entry name" value="L3_bact"/>
    <property type="match status" value="1"/>
</dbReference>
<organism evidence="8 9">
    <name type="scientific">Theileria annulata</name>
    <dbReference type="NCBI Taxonomy" id="5874"/>
    <lineage>
        <taxon>Eukaryota</taxon>
        <taxon>Sar</taxon>
        <taxon>Alveolata</taxon>
        <taxon>Apicomplexa</taxon>
        <taxon>Aconoidasida</taxon>
        <taxon>Piroplasmida</taxon>
        <taxon>Theileriidae</taxon>
        <taxon>Theileria</taxon>
    </lineage>
</organism>
<feature type="compositionally biased region" description="Basic residues" evidence="7">
    <location>
        <begin position="269"/>
        <end position="278"/>
    </location>
</feature>
<reference evidence="8 9" key="1">
    <citation type="journal article" date="2005" name="Science">
        <title>Genome of the host-cell transforming parasite Theileria annulata compared with T. parva.</title>
        <authorList>
            <person name="Pain A."/>
            <person name="Renauld H."/>
            <person name="Berriman M."/>
            <person name="Murphy L."/>
            <person name="Yeats C.A."/>
            <person name="Weir W."/>
            <person name="Kerhornou A."/>
            <person name="Aslett M."/>
            <person name="Bishop R."/>
            <person name="Bouchier C."/>
            <person name="Cochet M."/>
            <person name="Coulson R.M.R."/>
            <person name="Cronin A."/>
            <person name="de Villiers E.P."/>
            <person name="Fraser A."/>
            <person name="Fosker N."/>
            <person name="Gardner M."/>
            <person name="Goble A."/>
            <person name="Griffiths-Jones S."/>
            <person name="Harris D.E."/>
            <person name="Katzer F."/>
            <person name="Larke N."/>
            <person name="Lord A."/>
            <person name="Maser P."/>
            <person name="McKellar S."/>
            <person name="Mooney P."/>
            <person name="Morton F."/>
            <person name="Nene V."/>
            <person name="O'Neil S."/>
            <person name="Price C."/>
            <person name="Quail M.A."/>
            <person name="Rabbinowitsch E."/>
            <person name="Rawlings N.D."/>
            <person name="Rutter S."/>
            <person name="Saunders D."/>
            <person name="Seeger K."/>
            <person name="Shah T."/>
            <person name="Squares R."/>
            <person name="Squares S."/>
            <person name="Tivey A."/>
            <person name="Walker A.R."/>
            <person name="Woodward J."/>
            <person name="Dobbelaere D.A.E."/>
            <person name="Langsley G."/>
            <person name="Rajandream M.A."/>
            <person name="McKeever D."/>
            <person name="Shiels B."/>
            <person name="Tait A."/>
            <person name="Barrell B.G."/>
            <person name="Hall N."/>
        </authorList>
    </citation>
    <scope>NUCLEOTIDE SEQUENCE [LARGE SCALE GENOMIC DNA]</scope>
    <source>
        <strain evidence="9">Ankara</strain>
    </source>
</reference>
<keyword evidence="2" id="KW-0699">rRNA-binding</keyword>
<dbReference type="InterPro" id="IPR019927">
    <property type="entry name" value="Ribosomal_uL3_bac/org-type"/>
</dbReference>
<dbReference type="GO" id="GO:0003735">
    <property type="term" value="F:structural constituent of ribosome"/>
    <property type="evidence" value="ECO:0007669"/>
    <property type="project" value="InterPro"/>
</dbReference>
<keyword evidence="9" id="KW-1185">Reference proteome</keyword>
<dbReference type="AlphaFoldDB" id="Q4UBR8"/>
<dbReference type="InterPro" id="IPR009000">
    <property type="entry name" value="Transl_B-barrel_sf"/>
</dbReference>
<dbReference type="STRING" id="5874.Q4UBR8"/>
<keyword evidence="4 8" id="KW-0689">Ribosomal protein</keyword>
<dbReference type="GeneID" id="3864698"/>
<dbReference type="OrthoDB" id="274683at2759"/>
<evidence type="ECO:0000256" key="3">
    <source>
        <dbReference type="ARBA" id="ARBA00022884"/>
    </source>
</evidence>
<dbReference type="GO" id="GO:0019843">
    <property type="term" value="F:rRNA binding"/>
    <property type="evidence" value="ECO:0007669"/>
    <property type="project" value="UniProtKB-KW"/>
</dbReference>
<dbReference type="KEGG" id="tan:TA04980"/>
<evidence type="ECO:0000313" key="9">
    <source>
        <dbReference type="Proteomes" id="UP000001950"/>
    </source>
</evidence>
<dbReference type="PANTHER" id="PTHR11229">
    <property type="entry name" value="50S RIBOSOMAL PROTEIN L3"/>
    <property type="match status" value="1"/>
</dbReference>
<dbReference type="OMA" id="CTICEFM"/>
<dbReference type="VEuPathDB" id="PiroplasmaDB:TA04980"/>
<dbReference type="FunFam" id="2.40.30.10:FF:000004">
    <property type="entry name" value="50S ribosomal protein L3"/>
    <property type="match status" value="1"/>
</dbReference>
<dbReference type="RefSeq" id="XP_955209.1">
    <property type="nucleotide sequence ID" value="XM_950116.1"/>
</dbReference>
<protein>
    <recommendedName>
        <fullName evidence="6">Large ribosomal subunit protein uL3c</fullName>
    </recommendedName>
</protein>
<dbReference type="GO" id="GO:0006412">
    <property type="term" value="P:translation"/>
    <property type="evidence" value="ECO:0007669"/>
    <property type="project" value="InterPro"/>
</dbReference>
<comment type="similarity">
    <text evidence="1">Belongs to the universal ribosomal protein uL3 family.</text>
</comment>
<evidence type="ECO:0000256" key="5">
    <source>
        <dbReference type="ARBA" id="ARBA00023274"/>
    </source>
</evidence>
<name>Q4UBR8_THEAN</name>
<dbReference type="Proteomes" id="UP000001950">
    <property type="component" value="Chromosome 3"/>
</dbReference>
<dbReference type="eggNOG" id="KOG3141">
    <property type="taxonomic scope" value="Eukaryota"/>
</dbReference>
<keyword evidence="5" id="KW-0687">Ribonucleoprotein</keyword>
<dbReference type="PANTHER" id="PTHR11229:SF16">
    <property type="entry name" value="LARGE RIBOSOMAL SUBUNIT PROTEIN UL3C"/>
    <property type="match status" value="1"/>
</dbReference>
<feature type="region of interest" description="Disordered" evidence="7">
    <location>
        <begin position="239"/>
        <end position="278"/>
    </location>
</feature>
<dbReference type="FunCoup" id="Q4UBR8">
    <property type="interactions" value="47"/>
</dbReference>
<dbReference type="EMBL" id="CR940352">
    <property type="protein sequence ID" value="CAI75733.1"/>
    <property type="molecule type" value="Genomic_DNA"/>
</dbReference>
<dbReference type="GO" id="GO:1990904">
    <property type="term" value="C:ribonucleoprotein complex"/>
    <property type="evidence" value="ECO:0007669"/>
    <property type="project" value="UniProtKB-KW"/>
</dbReference>
<evidence type="ECO:0000256" key="4">
    <source>
        <dbReference type="ARBA" id="ARBA00022980"/>
    </source>
</evidence>
<sequence length="328" mass="36901">MDVNIKKINGIQFILVFNFLYFHLFKAQAYKLSNIGSLNNFVNISKYGNKLDSDLFRLYVDKERDLPPTDRILIFKDPKQPRDYLWKTRWPETAKMVQLRAIKHGVGQITSPDGIVETVTALRVLPCTILQFMDFGYALVSYGTFNKYATSLLKFIKQIFNENIGKPLWTRHWNNRPELGKLIKISANNAETFPVKLQPPQDYVLGQLVDVSSFVGCTHAKVTGITKGKGFQGVIKRHGFKRGPMSHGSKHHRRPGSIGASTTPGCVKPGKKMPGRMGGKRCTFRKLKILGLNPETSLLYVKGHVAGPKGSYVTVTSDVQPPLKQLLK</sequence>
<dbReference type="Pfam" id="PF00297">
    <property type="entry name" value="Ribosomal_L3"/>
    <property type="match status" value="1"/>
</dbReference>
<evidence type="ECO:0000256" key="6">
    <source>
        <dbReference type="ARBA" id="ARBA00035213"/>
    </source>
</evidence>